<accession>A0AAD8KIM7</accession>
<comment type="pathway">
    <text evidence="2">Glycan biosynthesis; starch biosynthesis.</text>
</comment>
<comment type="similarity">
    <text evidence="3">Belongs to the glycosyltransferase 1 family. Bacterial/plant glycogen synthase subfamily.</text>
</comment>
<dbReference type="NCBIfam" id="TIGR02095">
    <property type="entry name" value="glgA"/>
    <property type="match status" value="1"/>
</dbReference>
<dbReference type="InterPro" id="IPR001296">
    <property type="entry name" value="Glyco_trans_1"/>
</dbReference>
<dbReference type="FunFam" id="3.40.50.2000:FF:000260">
    <property type="entry name" value="Starch synthase, chloroplastic/amyloplastic"/>
    <property type="match status" value="1"/>
</dbReference>
<evidence type="ECO:0000256" key="2">
    <source>
        <dbReference type="ARBA" id="ARBA00004727"/>
    </source>
</evidence>
<dbReference type="SUPFAM" id="SSF53756">
    <property type="entry name" value="UDP-Glycosyltransferase/glycogen phosphorylase"/>
    <property type="match status" value="1"/>
</dbReference>
<organism evidence="13 14">
    <name type="scientific">Tagetes erecta</name>
    <name type="common">African marigold</name>
    <dbReference type="NCBI Taxonomy" id="13708"/>
    <lineage>
        <taxon>Eukaryota</taxon>
        <taxon>Viridiplantae</taxon>
        <taxon>Streptophyta</taxon>
        <taxon>Embryophyta</taxon>
        <taxon>Tracheophyta</taxon>
        <taxon>Spermatophyta</taxon>
        <taxon>Magnoliopsida</taxon>
        <taxon>eudicotyledons</taxon>
        <taxon>Gunneridae</taxon>
        <taxon>Pentapetalae</taxon>
        <taxon>asterids</taxon>
        <taxon>campanulids</taxon>
        <taxon>Asterales</taxon>
        <taxon>Asteraceae</taxon>
        <taxon>Asteroideae</taxon>
        <taxon>Heliantheae alliance</taxon>
        <taxon>Tageteae</taxon>
        <taxon>Tagetes</taxon>
    </lineage>
</organism>
<keyword evidence="8" id="KW-0809">Transit peptide</keyword>
<evidence type="ECO:0000256" key="7">
    <source>
        <dbReference type="ARBA" id="ARBA00022922"/>
    </source>
</evidence>
<comment type="catalytic activity">
    <reaction evidence="1">
        <text>[(1-&gt;4)-alpha-D-glucosyl](n) + ADP-alpha-D-glucose = [(1-&gt;4)-alpha-D-glucosyl](n+1) + ADP + H(+)</text>
        <dbReference type="Rhea" id="RHEA:18189"/>
        <dbReference type="Rhea" id="RHEA-COMP:9584"/>
        <dbReference type="Rhea" id="RHEA-COMP:9587"/>
        <dbReference type="ChEBI" id="CHEBI:15378"/>
        <dbReference type="ChEBI" id="CHEBI:15444"/>
        <dbReference type="ChEBI" id="CHEBI:57498"/>
        <dbReference type="ChEBI" id="CHEBI:456216"/>
        <dbReference type="EC" id="2.4.1.21"/>
    </reaction>
</comment>
<evidence type="ECO:0000313" key="13">
    <source>
        <dbReference type="EMBL" id="KAK1420280.1"/>
    </source>
</evidence>
<feature type="coiled-coil region" evidence="9">
    <location>
        <begin position="392"/>
        <end position="475"/>
    </location>
</feature>
<evidence type="ECO:0000259" key="12">
    <source>
        <dbReference type="Pfam" id="PF08323"/>
    </source>
</evidence>
<feature type="coiled-coil region" evidence="9">
    <location>
        <begin position="292"/>
        <end position="350"/>
    </location>
</feature>
<dbReference type="InterPro" id="IPR013534">
    <property type="entry name" value="Starch_synth_cat_dom"/>
</dbReference>
<comment type="caution">
    <text evidence="13">The sequence shown here is derived from an EMBL/GenBank/DDBJ whole genome shotgun (WGS) entry which is preliminary data.</text>
</comment>
<dbReference type="Gene3D" id="3.40.50.2000">
    <property type="entry name" value="Glycogen Phosphorylase B"/>
    <property type="match status" value="2"/>
</dbReference>
<keyword evidence="14" id="KW-1185">Reference proteome</keyword>
<dbReference type="InterPro" id="IPR011835">
    <property type="entry name" value="GS/SS"/>
</dbReference>
<keyword evidence="5" id="KW-0328">Glycosyltransferase</keyword>
<keyword evidence="6" id="KW-0808">Transferase</keyword>
<gene>
    <name evidence="13" type="ORF">QVD17_21737</name>
</gene>
<dbReference type="NCBIfam" id="NF001905">
    <property type="entry name" value="PRK00654.2-4"/>
    <property type="match status" value="1"/>
</dbReference>
<dbReference type="Pfam" id="PF08323">
    <property type="entry name" value="Glyco_transf_5"/>
    <property type="match status" value="1"/>
</dbReference>
<dbReference type="GO" id="GO:0009011">
    <property type="term" value="F:alpha-1,4-glucan glucosyltransferase (ADP-glucose donor) activity"/>
    <property type="evidence" value="ECO:0007669"/>
    <property type="project" value="UniProtKB-EC"/>
</dbReference>
<feature type="region of interest" description="Disordered" evidence="10">
    <location>
        <begin position="99"/>
        <end position="149"/>
    </location>
</feature>
<reference evidence="13" key="1">
    <citation type="journal article" date="2023" name="bioRxiv">
        <title>Improved chromosome-level genome assembly for marigold (Tagetes erecta).</title>
        <authorList>
            <person name="Jiang F."/>
            <person name="Yuan L."/>
            <person name="Wang S."/>
            <person name="Wang H."/>
            <person name="Xu D."/>
            <person name="Wang A."/>
            <person name="Fan W."/>
        </authorList>
    </citation>
    <scope>NUCLEOTIDE SEQUENCE</scope>
    <source>
        <strain evidence="13">WSJ</strain>
        <tissue evidence="13">Leaf</tissue>
    </source>
</reference>
<feature type="domain" description="Starch synthase catalytic" evidence="12">
    <location>
        <begin position="559"/>
        <end position="799"/>
    </location>
</feature>
<dbReference type="CDD" id="cd03791">
    <property type="entry name" value="GT5_Glycogen_synthase_DULL1-like"/>
    <property type="match status" value="1"/>
</dbReference>
<evidence type="ECO:0000256" key="3">
    <source>
        <dbReference type="ARBA" id="ARBA00010281"/>
    </source>
</evidence>
<dbReference type="PANTHER" id="PTHR46083">
    <property type="match status" value="1"/>
</dbReference>
<evidence type="ECO:0000256" key="6">
    <source>
        <dbReference type="ARBA" id="ARBA00022679"/>
    </source>
</evidence>
<evidence type="ECO:0000313" key="14">
    <source>
        <dbReference type="Proteomes" id="UP001229421"/>
    </source>
</evidence>
<dbReference type="HAMAP" id="MF_00484">
    <property type="entry name" value="Glycogen_synth"/>
    <property type="match status" value="1"/>
</dbReference>
<dbReference type="Proteomes" id="UP001229421">
    <property type="component" value="Unassembled WGS sequence"/>
</dbReference>
<dbReference type="Pfam" id="PF00534">
    <property type="entry name" value="Glycos_transf_1"/>
    <property type="match status" value="1"/>
</dbReference>
<dbReference type="PANTHER" id="PTHR46083:SF2">
    <property type="entry name" value="STARCH SYNTHASE 4, CHLOROPLASTIC_AMYLOPLASTIC-RELATED"/>
    <property type="match status" value="1"/>
</dbReference>
<sequence>MTGFQNASYTSTCHYTLHPHTPENYLLRSFKPPEIDKHIRSTFFSGHLLPRFFFPFVSMAVKLSSCFMSHGWNCCSVNDCKHFSLRFYSSSSPRSLTVSCKTRQRSSSSQPRKPQSKKIVPSQVPQNDNFMPDDSGHSDSENTDEISNVSEKSISNDIVAIQRFDDRNSSSTLTSSIGADKGDGHSAVPLQDVIGMIRNAEKNIHILNQARIHALEDLEKILGEKEALQREINILEMRLAETDARIRVAAQDKVHVELLQDHLEKLRTEMSNRNRIPNEMQDIVLRAPDRQTRALSEELTALRNENMSLKDDLMSIKEQLNGVKRTDERVEMLEKERKVLEASLKEMEYKLTLSQDDGAQLSTLRSECETLWDKVEHLQVLLDKSTSQADQAILVLQQNQELRKKVERLEESLDNASIYKLSSEKLQQYNSLMQQKIKLLEERLERSDAEIHSYVQLYQDSVKEFQDTINNLKEESKKKASGKHVDMPWEFWSRLLLLVDAWFLEKKIHRDEAKLLREMTWRKDARIHDVYMECKDKNERDIIAAFRRLTSSSSSPGLHVIHIAAEMAPVAKVGGLGDVLSALSKALQRKGHLVEIVLPKYDCMQYESIQDLRVLDLVVESYFDGKLFKNKIWIGTVEGLPVYFIEPLHPAKLFWRGKTYGEPDDLKRFSFFSRAALELLHQAGKKPDIIHCHDWQTAFVAPLYWDLYAPKGLNSARICFTCHNFEYQGTAPASDVASCGLDVHHLNRPDRMQDHSSPDRLNPVKGAIVFSNIVTTVSPTYAEEVRTAQGGQGLHATLNAHAQKFVGILNGIDTDYWNPATDSFLKFQYNASDLEGKAENKKALQRLLGLSFSDSRRPLVGCITRLVPQKGVHLIRHAIYRSLELGGQFVLLGSSPVPNIRREFEEIARQFENHEHVRLILKYDEALSHSIYASSDMFIIPSIFEPCGLTQMIAMRYGAIPIARKTGGLNDSVFDVDDDTIPVQLRNGYTFVTPDEQGFNGAFDRAFNRFKSDNEGWQELINKVMNIDFSWDTSASQYEELYLQSVSRARAARRSAG</sequence>
<dbReference type="AlphaFoldDB" id="A0AAD8KIM7"/>
<evidence type="ECO:0000259" key="11">
    <source>
        <dbReference type="Pfam" id="PF00534"/>
    </source>
</evidence>
<protein>
    <recommendedName>
        <fullName evidence="4">starch synthase</fullName>
        <ecNumber evidence="4">2.4.1.21</ecNumber>
    </recommendedName>
</protein>
<evidence type="ECO:0000256" key="9">
    <source>
        <dbReference type="SAM" id="Coils"/>
    </source>
</evidence>
<dbReference type="GO" id="GO:0004373">
    <property type="term" value="F:alpha-1,4-glucan glucosyltransferase (UDP-glucose donor) activity"/>
    <property type="evidence" value="ECO:0007669"/>
    <property type="project" value="InterPro"/>
</dbReference>
<keyword evidence="9" id="KW-0175">Coiled coil</keyword>
<evidence type="ECO:0000256" key="5">
    <source>
        <dbReference type="ARBA" id="ARBA00022676"/>
    </source>
</evidence>
<feature type="coiled-coil region" evidence="9">
    <location>
        <begin position="211"/>
        <end position="245"/>
    </location>
</feature>
<name>A0AAD8KIM7_TARER</name>
<evidence type="ECO:0000256" key="10">
    <source>
        <dbReference type="SAM" id="MobiDB-lite"/>
    </source>
</evidence>
<feature type="domain" description="Glycosyl transferase family 1" evidence="11">
    <location>
        <begin position="854"/>
        <end position="1006"/>
    </location>
</feature>
<dbReference type="EMBL" id="JAUHHV010000006">
    <property type="protein sequence ID" value="KAK1420280.1"/>
    <property type="molecule type" value="Genomic_DNA"/>
</dbReference>
<evidence type="ECO:0000256" key="8">
    <source>
        <dbReference type="ARBA" id="ARBA00022946"/>
    </source>
</evidence>
<dbReference type="GO" id="GO:0019252">
    <property type="term" value="P:starch biosynthetic process"/>
    <property type="evidence" value="ECO:0007669"/>
    <property type="project" value="UniProtKB-KW"/>
</dbReference>
<dbReference type="EC" id="2.4.1.21" evidence="4"/>
<evidence type="ECO:0000256" key="1">
    <source>
        <dbReference type="ARBA" id="ARBA00001478"/>
    </source>
</evidence>
<keyword evidence="7" id="KW-0750">Starch biosynthesis</keyword>
<evidence type="ECO:0000256" key="4">
    <source>
        <dbReference type="ARBA" id="ARBA00012588"/>
    </source>
</evidence>
<proteinExistence type="inferred from homology"/>